<dbReference type="Pfam" id="PF00111">
    <property type="entry name" value="Fer2"/>
    <property type="match status" value="1"/>
</dbReference>
<dbReference type="PANTHER" id="PTHR30212">
    <property type="entry name" value="PROTEIN YIIM"/>
    <property type="match status" value="1"/>
</dbReference>
<evidence type="ECO:0000259" key="1">
    <source>
        <dbReference type="PROSITE" id="PS51085"/>
    </source>
</evidence>
<dbReference type="CDD" id="cd00207">
    <property type="entry name" value="fer2"/>
    <property type="match status" value="1"/>
</dbReference>
<dbReference type="AlphaFoldDB" id="A0A5J6QTN5"/>
<reference evidence="2 3" key="1">
    <citation type="submission" date="2019-08" db="EMBL/GenBank/DDBJ databases">
        <title>Whole-genome Sequencing of e-waste polymer degrading bacterium Pseudomonas sp. strain PE08.</title>
        <authorList>
            <person name="Kirdat K."/>
            <person name="Debbarma P."/>
            <person name="Narawade N."/>
            <person name="Suyal D."/>
            <person name="Thorat V."/>
            <person name="Shouche Y."/>
            <person name="Goel R."/>
            <person name="Yadav A."/>
        </authorList>
    </citation>
    <scope>NUCLEOTIDE SEQUENCE [LARGE SCALE GENOMIC DNA]</scope>
    <source>
        <strain evidence="2 3">PE08</strain>
    </source>
</reference>
<feature type="domain" description="2Fe-2S ferredoxin-type" evidence="1">
    <location>
        <begin position="35"/>
        <end position="121"/>
    </location>
</feature>
<dbReference type="PROSITE" id="PS51085">
    <property type="entry name" value="2FE2S_FER_2"/>
    <property type="match status" value="1"/>
</dbReference>
<dbReference type="InterPro" id="IPR036010">
    <property type="entry name" value="2Fe-2S_ferredoxin-like_sf"/>
</dbReference>
<dbReference type="Proteomes" id="UP000327179">
    <property type="component" value="Chromosome"/>
</dbReference>
<dbReference type="Gene3D" id="3.10.20.30">
    <property type="match status" value="1"/>
</dbReference>
<dbReference type="InterPro" id="IPR012675">
    <property type="entry name" value="Beta-grasp_dom_sf"/>
</dbReference>
<keyword evidence="3" id="KW-1185">Reference proteome</keyword>
<accession>A0A5J6QTN5</accession>
<proteinExistence type="predicted"/>
<dbReference type="InterPro" id="IPR052353">
    <property type="entry name" value="Benzoxazolinone_Detox_Enz"/>
</dbReference>
<dbReference type="PANTHER" id="PTHR30212:SF2">
    <property type="entry name" value="PROTEIN YIIM"/>
    <property type="match status" value="1"/>
</dbReference>
<name>A0A5J6QTN5_9GAMM</name>
<evidence type="ECO:0000313" key="2">
    <source>
        <dbReference type="EMBL" id="QEY65783.1"/>
    </source>
</evidence>
<dbReference type="GO" id="GO:0051537">
    <property type="term" value="F:2 iron, 2 sulfur cluster binding"/>
    <property type="evidence" value="ECO:0007669"/>
    <property type="project" value="InterPro"/>
</dbReference>
<gene>
    <name evidence="2" type="ORF">FXN65_13525</name>
</gene>
<sequence length="121" mass="13140">MQIVIDQADELGWAPANVHYEQFNSGVVGLHNTGFTVNLTLSGRSLEVRANQTLLDALLEQGVDAYYDCRSGVCGSCMVPMTAGQSDHRDTFLSEAEKQENSLICTCVSRAMPGVTLELDI</sequence>
<dbReference type="SUPFAM" id="SSF54292">
    <property type="entry name" value="2Fe-2S ferredoxin-like"/>
    <property type="match status" value="1"/>
</dbReference>
<organism evidence="2 3">
    <name type="scientific">Metapseudomonas lalkuanensis</name>
    <dbReference type="NCBI Taxonomy" id="2604832"/>
    <lineage>
        <taxon>Bacteria</taxon>
        <taxon>Pseudomonadati</taxon>
        <taxon>Pseudomonadota</taxon>
        <taxon>Gammaproteobacteria</taxon>
        <taxon>Pseudomonadales</taxon>
        <taxon>Pseudomonadaceae</taxon>
        <taxon>Metapseudomonas</taxon>
    </lineage>
</organism>
<protein>
    <submittedName>
        <fullName evidence="2">2Fe-2S iron-sulfur cluster binding domain-containing protein</fullName>
    </submittedName>
</protein>
<dbReference type="KEGG" id="plal:FXN65_13525"/>
<dbReference type="EMBL" id="CP043311">
    <property type="protein sequence ID" value="QEY65783.1"/>
    <property type="molecule type" value="Genomic_DNA"/>
</dbReference>
<dbReference type="PROSITE" id="PS00197">
    <property type="entry name" value="2FE2S_FER_1"/>
    <property type="match status" value="1"/>
</dbReference>
<dbReference type="InterPro" id="IPR001041">
    <property type="entry name" value="2Fe-2S_ferredoxin-type"/>
</dbReference>
<evidence type="ECO:0000313" key="3">
    <source>
        <dbReference type="Proteomes" id="UP000327179"/>
    </source>
</evidence>
<dbReference type="InterPro" id="IPR006058">
    <property type="entry name" value="2Fe2S_fd_BS"/>
</dbReference>